<evidence type="ECO:0000313" key="5">
    <source>
        <dbReference type="EMBL" id="PMD15654.1"/>
    </source>
</evidence>
<feature type="transmembrane region" description="Helical" evidence="4">
    <location>
        <begin position="46"/>
        <end position="67"/>
    </location>
</feature>
<keyword evidence="4" id="KW-0472">Membrane</keyword>
<dbReference type="AlphaFoldDB" id="A0A2J6PNQ5"/>
<evidence type="ECO:0000313" key="6">
    <source>
        <dbReference type="Proteomes" id="UP000235672"/>
    </source>
</evidence>
<comment type="pathway">
    <text evidence="1">Mycotoxin biosynthesis.</text>
</comment>
<sequence>MPSRNTHKWLLPVLSQNYVAVDQKEPLELSGYGQEEPTRRNSSKAYFYNAMFFLLGALVCLSLFFWFPRSDGISSTPGIPQFKSSWKEDARFSAERNDSESVVACASLNSRFIWVENPIQKGLQPSWPEGASRQMYSIAGFHQLHCTYVIYFAWNALRNNGPSVLDNAFPGTGGHYTIGGHFGHCLEIIRNALMCYADPTLEPTLDMDGETISEIGLASGWGTLHTCKNYEKLVTWIDAQEKAVV</sequence>
<dbReference type="GO" id="GO:0043386">
    <property type="term" value="P:mycotoxin biosynthetic process"/>
    <property type="evidence" value="ECO:0007669"/>
    <property type="project" value="InterPro"/>
</dbReference>
<keyword evidence="4" id="KW-0812">Transmembrane</keyword>
<proteinExistence type="inferred from homology"/>
<dbReference type="OrthoDB" id="3687641at2759"/>
<dbReference type="Proteomes" id="UP000235672">
    <property type="component" value="Unassembled WGS sequence"/>
</dbReference>
<evidence type="ECO:0000256" key="4">
    <source>
        <dbReference type="SAM" id="Phobius"/>
    </source>
</evidence>
<dbReference type="Pfam" id="PF11807">
    <property type="entry name" value="UstYa"/>
    <property type="match status" value="1"/>
</dbReference>
<reference evidence="5 6" key="1">
    <citation type="submission" date="2016-05" db="EMBL/GenBank/DDBJ databases">
        <title>A degradative enzymes factory behind the ericoid mycorrhizal symbiosis.</title>
        <authorList>
            <consortium name="DOE Joint Genome Institute"/>
            <person name="Martino E."/>
            <person name="Morin E."/>
            <person name="Grelet G."/>
            <person name="Kuo A."/>
            <person name="Kohler A."/>
            <person name="Daghino S."/>
            <person name="Barry K."/>
            <person name="Choi C."/>
            <person name="Cichocki N."/>
            <person name="Clum A."/>
            <person name="Copeland A."/>
            <person name="Hainaut M."/>
            <person name="Haridas S."/>
            <person name="Labutti K."/>
            <person name="Lindquist E."/>
            <person name="Lipzen A."/>
            <person name="Khouja H.-R."/>
            <person name="Murat C."/>
            <person name="Ohm R."/>
            <person name="Olson A."/>
            <person name="Spatafora J."/>
            <person name="Veneault-Fourrey C."/>
            <person name="Henrissat B."/>
            <person name="Grigoriev I."/>
            <person name="Martin F."/>
            <person name="Perotto S."/>
        </authorList>
    </citation>
    <scope>NUCLEOTIDE SEQUENCE [LARGE SCALE GENOMIC DNA]</scope>
    <source>
        <strain evidence="5 6">UAMH 7357</strain>
    </source>
</reference>
<name>A0A2J6PNQ5_9HELO</name>
<organism evidence="5 6">
    <name type="scientific">Hyaloscypha hepaticicola</name>
    <dbReference type="NCBI Taxonomy" id="2082293"/>
    <lineage>
        <taxon>Eukaryota</taxon>
        <taxon>Fungi</taxon>
        <taxon>Dikarya</taxon>
        <taxon>Ascomycota</taxon>
        <taxon>Pezizomycotina</taxon>
        <taxon>Leotiomycetes</taxon>
        <taxon>Helotiales</taxon>
        <taxon>Hyaloscyphaceae</taxon>
        <taxon>Hyaloscypha</taxon>
    </lineage>
</organism>
<evidence type="ECO:0000256" key="2">
    <source>
        <dbReference type="ARBA" id="ARBA00023002"/>
    </source>
</evidence>
<dbReference type="PANTHER" id="PTHR33365:SF11">
    <property type="entry name" value="TAT PATHWAY SIGNAL SEQUENCE"/>
    <property type="match status" value="1"/>
</dbReference>
<keyword evidence="4" id="KW-1133">Transmembrane helix</keyword>
<evidence type="ECO:0008006" key="7">
    <source>
        <dbReference type="Google" id="ProtNLM"/>
    </source>
</evidence>
<dbReference type="EMBL" id="KZ613512">
    <property type="protein sequence ID" value="PMD15654.1"/>
    <property type="molecule type" value="Genomic_DNA"/>
</dbReference>
<accession>A0A2J6PNQ5</accession>
<dbReference type="GO" id="GO:0016491">
    <property type="term" value="F:oxidoreductase activity"/>
    <property type="evidence" value="ECO:0007669"/>
    <property type="project" value="UniProtKB-KW"/>
</dbReference>
<keyword evidence="6" id="KW-1185">Reference proteome</keyword>
<dbReference type="InterPro" id="IPR021765">
    <property type="entry name" value="UstYa-like"/>
</dbReference>
<evidence type="ECO:0000256" key="1">
    <source>
        <dbReference type="ARBA" id="ARBA00004685"/>
    </source>
</evidence>
<dbReference type="PANTHER" id="PTHR33365">
    <property type="entry name" value="YALI0B05434P"/>
    <property type="match status" value="1"/>
</dbReference>
<dbReference type="STRING" id="1745343.A0A2J6PNQ5"/>
<gene>
    <name evidence="5" type="ORF">NA56DRAFT_732730</name>
</gene>
<keyword evidence="2" id="KW-0560">Oxidoreductase</keyword>
<protein>
    <recommendedName>
        <fullName evidence="7">Oxidase ustYa</fullName>
    </recommendedName>
</protein>
<evidence type="ECO:0000256" key="3">
    <source>
        <dbReference type="ARBA" id="ARBA00035112"/>
    </source>
</evidence>
<comment type="similarity">
    <text evidence="3">Belongs to the ustYa family.</text>
</comment>